<evidence type="ECO:0000259" key="1">
    <source>
        <dbReference type="PROSITE" id="PS51071"/>
    </source>
</evidence>
<accession>A0ABY4P815</accession>
<dbReference type="InterPro" id="IPR009057">
    <property type="entry name" value="Homeodomain-like_sf"/>
</dbReference>
<dbReference type="Gene3D" id="1.10.10.10">
    <property type="entry name" value="Winged helix-like DNA-binding domain superfamily/Winged helix DNA-binding domain"/>
    <property type="match status" value="1"/>
</dbReference>
<proteinExistence type="predicted"/>
<dbReference type="PROSITE" id="PS51071">
    <property type="entry name" value="HTH_RPIR"/>
    <property type="match status" value="1"/>
</dbReference>
<dbReference type="PANTHER" id="PTHR30514:SF10">
    <property type="entry name" value="MURR_RPIR FAMILY TRANSCRIPTIONAL REGULATOR"/>
    <property type="match status" value="1"/>
</dbReference>
<sequence>MSNLNNLGLLNSLCELINTNYDSNNHAIAAYLIEHLSHVQQVTVNQIVDNAFVSRSAVRRFCESLGYQSLTDLKSSISQLIFPSDIRHRQPADYQINQQLLTKLIQNMLTDMNQVCTPTKIQALVQQIHDHQKVLLMCANNTSSTLLKFQQELIYANKLVTILDQNYLNNQLITALDSQSLIITVSTSGKYAELSENLLASLPGTKILITGNHQTQLEPIYDTCMYISEQSFSTDHLGIYGKYGITYLFDQIFLHYVTTYFN</sequence>
<keyword evidence="3" id="KW-1185">Reference proteome</keyword>
<dbReference type="Gene3D" id="3.40.50.10490">
    <property type="entry name" value="Glucose-6-phosphate isomerase like protein, domain 1"/>
    <property type="match status" value="1"/>
</dbReference>
<dbReference type="InterPro" id="IPR046348">
    <property type="entry name" value="SIS_dom_sf"/>
</dbReference>
<dbReference type="SUPFAM" id="SSF46689">
    <property type="entry name" value="Homeodomain-like"/>
    <property type="match status" value="1"/>
</dbReference>
<dbReference type="InterPro" id="IPR047640">
    <property type="entry name" value="RpiR-like"/>
</dbReference>
<dbReference type="RefSeq" id="WP_249514050.1">
    <property type="nucleotide sequence ID" value="NZ_CP093366.1"/>
</dbReference>
<evidence type="ECO:0000313" key="3">
    <source>
        <dbReference type="Proteomes" id="UP000831495"/>
    </source>
</evidence>
<dbReference type="InterPro" id="IPR000281">
    <property type="entry name" value="HTH_RpiR"/>
</dbReference>
<name>A0ABY4P815_9LACO</name>
<protein>
    <submittedName>
        <fullName evidence="2">MurR/RpiR family transcriptional regulator</fullName>
    </submittedName>
</protein>
<gene>
    <name evidence="2" type="ORF">MOO45_06155</name>
</gene>
<reference evidence="2" key="1">
    <citation type="journal article" date="2022" name="Int. J. Syst. Evol. Microbiol.">
        <title>Apilactobacillus apisilvae sp. nov., Nicolia spurrieriana gen. nov. sp. nov., Bombilactobacillus folatiphilus sp. nov. and Bombilactobacillus thymidiniphilus sp. nov., four new lactic acid bacterial isolates from stingless bees Tetragonula carbonaria and Austroplebeia australis.</title>
        <authorList>
            <person name="Oliphant S.A."/>
            <person name="Watson-Haigh N.S."/>
            <person name="Sumby K.M."/>
            <person name="Gardner J."/>
            <person name="Groom S."/>
            <person name="Jiranek V."/>
        </authorList>
    </citation>
    <scope>NUCLEOTIDE SEQUENCE</scope>
    <source>
        <strain evidence="2">SG4_D2</strain>
    </source>
</reference>
<dbReference type="PANTHER" id="PTHR30514">
    <property type="entry name" value="GLUCOKINASE"/>
    <property type="match status" value="1"/>
</dbReference>
<dbReference type="Proteomes" id="UP000831495">
    <property type="component" value="Chromosome"/>
</dbReference>
<organism evidence="2 3">
    <name type="scientific">Bombilactobacillus folatiphilus</name>
    <dbReference type="NCBI Taxonomy" id="2923362"/>
    <lineage>
        <taxon>Bacteria</taxon>
        <taxon>Bacillati</taxon>
        <taxon>Bacillota</taxon>
        <taxon>Bacilli</taxon>
        <taxon>Lactobacillales</taxon>
        <taxon>Lactobacillaceae</taxon>
        <taxon>Bombilactobacillus</taxon>
    </lineage>
</organism>
<evidence type="ECO:0000313" key="2">
    <source>
        <dbReference type="EMBL" id="UQS81782.1"/>
    </source>
</evidence>
<dbReference type="Pfam" id="PF01418">
    <property type="entry name" value="HTH_6"/>
    <property type="match status" value="1"/>
</dbReference>
<feature type="domain" description="HTH rpiR-type" evidence="1">
    <location>
        <begin position="8"/>
        <end position="84"/>
    </location>
</feature>
<dbReference type="SUPFAM" id="SSF53697">
    <property type="entry name" value="SIS domain"/>
    <property type="match status" value="1"/>
</dbReference>
<dbReference type="InterPro" id="IPR036388">
    <property type="entry name" value="WH-like_DNA-bd_sf"/>
</dbReference>
<dbReference type="EMBL" id="CP093366">
    <property type="protein sequence ID" value="UQS81782.1"/>
    <property type="molecule type" value="Genomic_DNA"/>
</dbReference>